<dbReference type="Proteomes" id="UP000242414">
    <property type="component" value="Unassembled WGS sequence"/>
</dbReference>
<feature type="region of interest" description="Disordered" evidence="1">
    <location>
        <begin position="1"/>
        <end position="37"/>
    </location>
</feature>
<name>A0A1X0R515_RHIZD</name>
<sequence length="122" mass="13737">MKGKKPQRGLFNPSKSHKPPEWKRTDPKRPSNEVQSNQAVVAESNQVAQNIVSTPFFLMSNNILHATGYSKFTAKITPRLVPSALNALNVDALFSFHHLLYKNQATKRRVLSRKIHSSVSTK</sequence>
<accession>A0A1X0R515</accession>
<proteinExistence type="predicted"/>
<dbReference type="OrthoDB" id="10323731at2759"/>
<gene>
    <name evidence="2" type="ORF">BCV72DRAFT_111949</name>
</gene>
<dbReference type="VEuPathDB" id="FungiDB:BCV72DRAFT_111949"/>
<feature type="compositionally biased region" description="Basic and acidic residues" evidence="1">
    <location>
        <begin position="18"/>
        <end position="31"/>
    </location>
</feature>
<evidence type="ECO:0000256" key="1">
    <source>
        <dbReference type="SAM" id="MobiDB-lite"/>
    </source>
</evidence>
<dbReference type="AlphaFoldDB" id="A0A1X0R515"/>
<reference evidence="2" key="1">
    <citation type="journal article" date="2016" name="Proc. Natl. Acad. Sci. U.S.A.">
        <title>Lipid metabolic changes in an early divergent fungus govern the establishment of a mutualistic symbiosis with endobacteria.</title>
        <authorList>
            <person name="Lastovetsky O.A."/>
            <person name="Gaspar M.L."/>
            <person name="Mondo S.J."/>
            <person name="LaButti K.M."/>
            <person name="Sandor L."/>
            <person name="Grigoriev I.V."/>
            <person name="Henry S.A."/>
            <person name="Pawlowska T.E."/>
        </authorList>
    </citation>
    <scope>NUCLEOTIDE SEQUENCE [LARGE SCALE GENOMIC DNA]</scope>
    <source>
        <strain evidence="2">ATCC 52814</strain>
    </source>
</reference>
<dbReference type="EMBL" id="KV921909">
    <property type="protein sequence ID" value="ORE07123.1"/>
    <property type="molecule type" value="Genomic_DNA"/>
</dbReference>
<organism evidence="2">
    <name type="scientific">Rhizopus microsporus var. microsporus</name>
    <dbReference type="NCBI Taxonomy" id="86635"/>
    <lineage>
        <taxon>Eukaryota</taxon>
        <taxon>Fungi</taxon>
        <taxon>Fungi incertae sedis</taxon>
        <taxon>Mucoromycota</taxon>
        <taxon>Mucoromycotina</taxon>
        <taxon>Mucoromycetes</taxon>
        <taxon>Mucorales</taxon>
        <taxon>Mucorineae</taxon>
        <taxon>Rhizopodaceae</taxon>
        <taxon>Rhizopus</taxon>
    </lineage>
</organism>
<protein>
    <submittedName>
        <fullName evidence="2">Uncharacterized protein</fullName>
    </submittedName>
</protein>
<evidence type="ECO:0000313" key="2">
    <source>
        <dbReference type="EMBL" id="ORE07123.1"/>
    </source>
</evidence>